<dbReference type="KEGG" id="cpre:Csp1_26770"/>
<proteinExistence type="predicted"/>
<evidence type="ECO:0000313" key="1">
    <source>
        <dbReference type="EMBL" id="AWT27420.1"/>
    </source>
</evidence>
<sequence>MSTLSIRVHFPLGVYIGHRADGSPDPFPDIARLHSALMHSAGAGLCAVEDNGFLVPDEKSLRALRWLENHPPTGMLLPERRPQGSDTSRFIYRKEGTVNTKKSTNQRRVSDGMSLNGPVGYRWESVPDEVADTVRELCADIAVLGEKESTVVIDHRDFEPNLLLDTTSSLFTPGGHGIRSAGKGRTDALTTAYARANPRKFRPQKTTASEEPLPSAVPTGGLCSLRYVRPESPVPDVPWDRVLILELSGPRIPENQRLDWCVTLHRTLIASIGTDVPSLVTGVYPSGWANRPANQLSIQYLPAPHVERHGTSGESLALLIPRDAAAEDLVRLAEGLSSIRNLHNRHGSRSVRFNGVSVSGDSFWPEPVEGFRRLWSPTPLAVTETRSPKPSRTAGRRWGLADAGVISVAHVWRGEFDVSGASYDERLVRLHEAATARGVRVGSARLRPVNTTRYVHKSRKGNVPQCWTGLVDLGTLAPPTAVVAVGQSRHLGGGLLEPVDVPDALYDTLMGVTHE</sequence>
<accession>A0A2Z3YWT3</accession>
<organism evidence="1 2">
    <name type="scientific">Corynebacterium provencense</name>
    <dbReference type="NCBI Taxonomy" id="1737425"/>
    <lineage>
        <taxon>Bacteria</taxon>
        <taxon>Bacillati</taxon>
        <taxon>Actinomycetota</taxon>
        <taxon>Actinomycetes</taxon>
        <taxon>Mycobacteriales</taxon>
        <taxon>Corynebacteriaceae</taxon>
        <taxon>Corynebacterium</taxon>
    </lineage>
</organism>
<dbReference type="InterPro" id="IPR019089">
    <property type="entry name" value="Cas_GSU0054"/>
</dbReference>
<evidence type="ECO:0000313" key="2">
    <source>
        <dbReference type="Proteomes" id="UP000247696"/>
    </source>
</evidence>
<protein>
    <recommendedName>
        <fullName evidence="3">CRISPR-associated protein Csb2</fullName>
    </recommendedName>
</protein>
<dbReference type="AlphaFoldDB" id="A0A2Z3YWT3"/>
<dbReference type="Proteomes" id="UP000247696">
    <property type="component" value="Chromosome"/>
</dbReference>
<evidence type="ECO:0008006" key="3">
    <source>
        <dbReference type="Google" id="ProtNLM"/>
    </source>
</evidence>
<name>A0A2Z3YWT3_9CORY</name>
<dbReference type="EMBL" id="CP024988">
    <property type="protein sequence ID" value="AWT27420.1"/>
    <property type="molecule type" value="Genomic_DNA"/>
</dbReference>
<keyword evidence="2" id="KW-1185">Reference proteome</keyword>
<dbReference type="NCBIfam" id="TIGR02165">
    <property type="entry name" value="cas5_6_GSU0054"/>
    <property type="match status" value="1"/>
</dbReference>
<dbReference type="RefSeq" id="WP_162620289.1">
    <property type="nucleotide sequence ID" value="NZ_CP024988.1"/>
</dbReference>
<gene>
    <name evidence="1" type="ORF">Csp1_26770</name>
</gene>
<reference evidence="2" key="1">
    <citation type="submission" date="2017-11" db="EMBL/GenBank/DDBJ databases">
        <title>Otitis media/interna in a cat caused by the recently described species Corynebacterium provencense.</title>
        <authorList>
            <person name="Kittl S."/>
            <person name="Brodard I."/>
            <person name="Rychener L."/>
            <person name="Jores J."/>
            <person name="Roosje P."/>
            <person name="Gobeli Brawand S."/>
        </authorList>
    </citation>
    <scope>NUCLEOTIDE SEQUENCE [LARGE SCALE GENOMIC DNA]</scope>
    <source>
        <strain evidence="2">17KM38</strain>
    </source>
</reference>